<evidence type="ECO:0000256" key="1">
    <source>
        <dbReference type="SAM" id="MobiDB-lite"/>
    </source>
</evidence>
<dbReference type="Proteomes" id="UP001645039">
    <property type="component" value="Unassembled WGS sequence"/>
</dbReference>
<evidence type="ECO:0000313" key="3">
    <source>
        <dbReference type="Proteomes" id="UP001645039"/>
    </source>
</evidence>
<protein>
    <submittedName>
        <fullName evidence="2">DUF3306 domain-containing protein</fullName>
    </submittedName>
</protein>
<dbReference type="EMBL" id="RRZD01000001">
    <property type="protein sequence ID" value="MBE0398641.1"/>
    <property type="molecule type" value="Genomic_DNA"/>
</dbReference>
<gene>
    <name evidence="2" type="ORF">EI168_00755</name>
</gene>
<name>A0ABR9EWQ6_9GAMM</name>
<dbReference type="Pfam" id="PF11748">
    <property type="entry name" value="DUF3306"/>
    <property type="match status" value="1"/>
</dbReference>
<evidence type="ECO:0000313" key="2">
    <source>
        <dbReference type="EMBL" id="MBE0398641.1"/>
    </source>
</evidence>
<dbReference type="RefSeq" id="WP_096277684.1">
    <property type="nucleotide sequence ID" value="NZ_CBCSBM010000003.1"/>
</dbReference>
<feature type="region of interest" description="Disordered" evidence="1">
    <location>
        <begin position="1"/>
        <end position="84"/>
    </location>
</feature>
<dbReference type="InterPro" id="IPR021735">
    <property type="entry name" value="DUF3306"/>
</dbReference>
<comment type="caution">
    <text evidence="2">The sequence shown here is derived from an EMBL/GenBank/DDBJ whole genome shotgun (WGS) entry which is preliminary data.</text>
</comment>
<keyword evidence="3" id="KW-1185">Reference proteome</keyword>
<reference evidence="2 3" key="1">
    <citation type="submission" date="2020-07" db="EMBL/GenBank/DDBJ databases">
        <title>Halophilic bacteria isolated from french cheeses.</title>
        <authorList>
            <person name="Kothe C.I."/>
            <person name="Farah-Kraiem B."/>
            <person name="Renault P."/>
            <person name="Dridi B."/>
        </authorList>
    </citation>
    <scope>NUCLEOTIDE SEQUENCE [LARGE SCALE GENOMIC DNA]</scope>
    <source>
        <strain evidence="2 3">FME1</strain>
    </source>
</reference>
<organism evidence="2 3">
    <name type="scientific">Halomonas casei</name>
    <dbReference type="NCBI Taxonomy" id="2742613"/>
    <lineage>
        <taxon>Bacteria</taxon>
        <taxon>Pseudomonadati</taxon>
        <taxon>Pseudomonadota</taxon>
        <taxon>Gammaproteobacteria</taxon>
        <taxon>Oceanospirillales</taxon>
        <taxon>Halomonadaceae</taxon>
        <taxon>Halomonas</taxon>
    </lineage>
</organism>
<sequence length="222" mass="24185">MSRLERWSRLKRNAQKEGGVSPSVVPASEPADDITVEPTGAFHSGAEQPHATVDQRSAPALDAQEPEREPAPGSLDHTLPDPDTLGVGSDFSAFMLPGVSGALRRRALKRLWATGNYNVRDGLDDYDADYRQQLKPMASGLASKLRSWTHKVDETLDKPLEDASAEPQKEQVASEQSNDHLIAFENESAIPGSANGSAAEKPLLDDQSDLIFTPQRKSEYSH</sequence>
<proteinExistence type="predicted"/>
<feature type="region of interest" description="Disordered" evidence="1">
    <location>
        <begin position="160"/>
        <end position="222"/>
    </location>
</feature>
<accession>A0ABR9EWQ6</accession>